<dbReference type="SUPFAM" id="SSF49265">
    <property type="entry name" value="Fibronectin type III"/>
    <property type="match status" value="1"/>
</dbReference>
<keyword evidence="5" id="KW-1133">Transmembrane helix</keyword>
<dbReference type="InterPro" id="IPR003961">
    <property type="entry name" value="FN3_dom"/>
</dbReference>
<dbReference type="PANTHER" id="PTHR46877">
    <property type="entry name" value="EPH RECEPTOR A5"/>
    <property type="match status" value="1"/>
</dbReference>
<comment type="caution">
    <text evidence="10">The sequence shown here is derived from an EMBL/GenBank/DDBJ whole genome shotgun (WGS) entry which is preliminary data.</text>
</comment>
<keyword evidence="3" id="KW-0547">Nucleotide-binding</keyword>
<dbReference type="PROSITE" id="PS50853">
    <property type="entry name" value="FN3"/>
    <property type="match status" value="1"/>
</dbReference>
<keyword evidence="6" id="KW-0472">Membrane</keyword>
<keyword evidence="11" id="KW-1185">Reference proteome</keyword>
<evidence type="ECO:0000256" key="4">
    <source>
        <dbReference type="ARBA" id="ARBA00022840"/>
    </source>
</evidence>
<sequence>MKEIDIYIGPSERNGVGGGHHHHHRTHHHGQEVRASISNLPAYTAMRAQVCVMNTHFVGHPSNVVDFFTPEGKPGPVKDLRIESYGATFVLLKWSQPTEPNGKLLGYDIGYQSVDSHTSVGPIELLKPQINSPTTLGARITGLKRDHSFRFYVWARTGAGKGPHSVVDVKTVHAYRKYKFEIFSSKTITFLLLRI</sequence>
<protein>
    <recommendedName>
        <fullName evidence="9">Fibronectin type-III domain-containing protein</fullName>
    </recommendedName>
</protein>
<evidence type="ECO:0000256" key="2">
    <source>
        <dbReference type="ARBA" id="ARBA00022692"/>
    </source>
</evidence>
<feature type="compositionally biased region" description="Basic residues" evidence="8">
    <location>
        <begin position="19"/>
        <end position="28"/>
    </location>
</feature>
<dbReference type="PANTHER" id="PTHR46877:SF14">
    <property type="entry name" value="RECEPTOR PROTEIN-TYROSINE KINASE"/>
    <property type="match status" value="1"/>
</dbReference>
<dbReference type="GO" id="GO:0005886">
    <property type="term" value="C:plasma membrane"/>
    <property type="evidence" value="ECO:0007669"/>
    <property type="project" value="TreeGrafter"/>
</dbReference>
<evidence type="ECO:0000259" key="9">
    <source>
        <dbReference type="PROSITE" id="PS50853"/>
    </source>
</evidence>
<evidence type="ECO:0000313" key="10">
    <source>
        <dbReference type="EMBL" id="CAE1305405.1"/>
    </source>
</evidence>
<evidence type="ECO:0000256" key="8">
    <source>
        <dbReference type="SAM" id="MobiDB-lite"/>
    </source>
</evidence>
<dbReference type="InterPro" id="IPR050449">
    <property type="entry name" value="Ephrin_rcpt_TKs"/>
</dbReference>
<evidence type="ECO:0000256" key="1">
    <source>
        <dbReference type="ARBA" id="ARBA00004167"/>
    </source>
</evidence>
<dbReference type="Proteomes" id="UP000597762">
    <property type="component" value="Unassembled WGS sequence"/>
</dbReference>
<organism evidence="10 11">
    <name type="scientific">Acanthosepion pharaonis</name>
    <name type="common">Pharaoh cuttlefish</name>
    <name type="synonym">Sepia pharaonis</name>
    <dbReference type="NCBI Taxonomy" id="158019"/>
    <lineage>
        <taxon>Eukaryota</taxon>
        <taxon>Metazoa</taxon>
        <taxon>Spiralia</taxon>
        <taxon>Lophotrochozoa</taxon>
        <taxon>Mollusca</taxon>
        <taxon>Cephalopoda</taxon>
        <taxon>Coleoidea</taxon>
        <taxon>Decapodiformes</taxon>
        <taxon>Sepiida</taxon>
        <taxon>Sepiina</taxon>
        <taxon>Sepiidae</taxon>
        <taxon>Acanthosepion</taxon>
    </lineage>
</organism>
<evidence type="ECO:0000256" key="7">
    <source>
        <dbReference type="ARBA" id="ARBA00023170"/>
    </source>
</evidence>
<accession>A0A812DP25</accession>
<dbReference type="InterPro" id="IPR036116">
    <property type="entry name" value="FN3_sf"/>
</dbReference>
<name>A0A812DP25_ACAPH</name>
<dbReference type="EMBL" id="CAHIKZ030003920">
    <property type="protein sequence ID" value="CAE1305405.1"/>
    <property type="molecule type" value="Genomic_DNA"/>
</dbReference>
<keyword evidence="7" id="KW-0675">Receptor</keyword>
<dbReference type="Gene3D" id="2.60.40.10">
    <property type="entry name" value="Immunoglobulins"/>
    <property type="match status" value="2"/>
</dbReference>
<dbReference type="InterPro" id="IPR013783">
    <property type="entry name" value="Ig-like_fold"/>
</dbReference>
<gene>
    <name evidence="10" type="ORF">SPHA_57905</name>
</gene>
<evidence type="ECO:0000256" key="5">
    <source>
        <dbReference type="ARBA" id="ARBA00022989"/>
    </source>
</evidence>
<dbReference type="CDD" id="cd00063">
    <property type="entry name" value="FN3"/>
    <property type="match status" value="1"/>
</dbReference>
<comment type="subcellular location">
    <subcellularLocation>
        <location evidence="1">Membrane</location>
        <topology evidence="1">Single-pass membrane protein</topology>
    </subcellularLocation>
</comment>
<reference evidence="10" key="1">
    <citation type="submission" date="2021-01" db="EMBL/GenBank/DDBJ databases">
        <authorList>
            <person name="Li R."/>
            <person name="Bekaert M."/>
        </authorList>
    </citation>
    <scope>NUCLEOTIDE SEQUENCE</scope>
    <source>
        <strain evidence="10">Farmed</strain>
    </source>
</reference>
<keyword evidence="2" id="KW-0812">Transmembrane</keyword>
<feature type="region of interest" description="Disordered" evidence="8">
    <location>
        <begin position="9"/>
        <end position="33"/>
    </location>
</feature>
<feature type="domain" description="Fibronectin type-III" evidence="9">
    <location>
        <begin position="76"/>
        <end position="175"/>
    </location>
</feature>
<dbReference type="Pfam" id="PF00041">
    <property type="entry name" value="fn3"/>
    <property type="match status" value="1"/>
</dbReference>
<dbReference type="OrthoDB" id="6244967at2759"/>
<keyword evidence="4" id="KW-0067">ATP-binding</keyword>
<dbReference type="SMART" id="SM00060">
    <property type="entry name" value="FN3"/>
    <property type="match status" value="1"/>
</dbReference>
<dbReference type="GO" id="GO:0005524">
    <property type="term" value="F:ATP binding"/>
    <property type="evidence" value="ECO:0007669"/>
    <property type="project" value="UniProtKB-KW"/>
</dbReference>
<evidence type="ECO:0000313" key="11">
    <source>
        <dbReference type="Proteomes" id="UP000597762"/>
    </source>
</evidence>
<dbReference type="AlphaFoldDB" id="A0A812DP25"/>
<evidence type="ECO:0000256" key="3">
    <source>
        <dbReference type="ARBA" id="ARBA00022741"/>
    </source>
</evidence>
<evidence type="ECO:0000256" key="6">
    <source>
        <dbReference type="ARBA" id="ARBA00023136"/>
    </source>
</evidence>
<proteinExistence type="predicted"/>